<proteinExistence type="predicted"/>
<evidence type="ECO:0000313" key="3">
    <source>
        <dbReference type="Proteomes" id="UP000314294"/>
    </source>
</evidence>
<evidence type="ECO:0000256" key="1">
    <source>
        <dbReference type="SAM" id="MobiDB-lite"/>
    </source>
</evidence>
<keyword evidence="3" id="KW-1185">Reference proteome</keyword>
<feature type="compositionally biased region" description="Basic and acidic residues" evidence="1">
    <location>
        <begin position="42"/>
        <end position="51"/>
    </location>
</feature>
<dbReference type="EMBL" id="SRLO01000386">
    <property type="protein sequence ID" value="TNN58218.1"/>
    <property type="molecule type" value="Genomic_DNA"/>
</dbReference>
<sequence length="209" mass="23043">MKSDPDWTSSAQEPLPEIINHCWWDTGTVGGQQDWVGGEGGRASKGEERERDQVALGVGVRWEEKRRVRGGEEARRRDRECIVILARRGASDIKRQNPSSHNALTPLPSGGRVEASAAEPSHELPSKYFNNPNINLIRGLESQKLTVSLIINRNPGGVVERKRRRVGFGIDGEEDSGGDQGRIQGVDQSMCSAMSRQMKEEKGTGISEL</sequence>
<comment type="caution">
    <text evidence="2">The sequence shown here is derived from an EMBL/GenBank/DDBJ whole genome shotgun (WGS) entry which is preliminary data.</text>
</comment>
<evidence type="ECO:0000313" key="2">
    <source>
        <dbReference type="EMBL" id="TNN58218.1"/>
    </source>
</evidence>
<feature type="region of interest" description="Disordered" evidence="1">
    <location>
        <begin position="92"/>
        <end position="114"/>
    </location>
</feature>
<feature type="region of interest" description="Disordered" evidence="1">
    <location>
        <begin position="30"/>
        <end position="51"/>
    </location>
</feature>
<dbReference type="AlphaFoldDB" id="A0A4Z2GXA2"/>
<name>A0A4Z2GXA2_9TELE</name>
<feature type="compositionally biased region" description="Polar residues" evidence="1">
    <location>
        <begin position="186"/>
        <end position="195"/>
    </location>
</feature>
<accession>A0A4Z2GXA2</accession>
<reference evidence="2 3" key="1">
    <citation type="submission" date="2019-03" db="EMBL/GenBank/DDBJ databases">
        <title>First draft genome of Liparis tanakae, snailfish: a comprehensive survey of snailfish specific genes.</title>
        <authorList>
            <person name="Kim W."/>
            <person name="Song I."/>
            <person name="Jeong J.-H."/>
            <person name="Kim D."/>
            <person name="Kim S."/>
            <person name="Ryu S."/>
            <person name="Song J.Y."/>
            <person name="Lee S.K."/>
        </authorList>
    </citation>
    <scope>NUCLEOTIDE SEQUENCE [LARGE SCALE GENOMIC DNA]</scope>
    <source>
        <tissue evidence="2">Muscle</tissue>
    </source>
</reference>
<dbReference type="Proteomes" id="UP000314294">
    <property type="component" value="Unassembled WGS sequence"/>
</dbReference>
<feature type="region of interest" description="Disordered" evidence="1">
    <location>
        <begin position="170"/>
        <end position="209"/>
    </location>
</feature>
<gene>
    <name evidence="2" type="ORF">EYF80_031578</name>
</gene>
<organism evidence="2 3">
    <name type="scientific">Liparis tanakae</name>
    <name type="common">Tanaka's snailfish</name>
    <dbReference type="NCBI Taxonomy" id="230148"/>
    <lineage>
        <taxon>Eukaryota</taxon>
        <taxon>Metazoa</taxon>
        <taxon>Chordata</taxon>
        <taxon>Craniata</taxon>
        <taxon>Vertebrata</taxon>
        <taxon>Euteleostomi</taxon>
        <taxon>Actinopterygii</taxon>
        <taxon>Neopterygii</taxon>
        <taxon>Teleostei</taxon>
        <taxon>Neoteleostei</taxon>
        <taxon>Acanthomorphata</taxon>
        <taxon>Eupercaria</taxon>
        <taxon>Perciformes</taxon>
        <taxon>Cottioidei</taxon>
        <taxon>Cottales</taxon>
        <taxon>Liparidae</taxon>
        <taxon>Liparis</taxon>
    </lineage>
</organism>
<protein>
    <submittedName>
        <fullName evidence="2">Uncharacterized protein</fullName>
    </submittedName>
</protein>